<gene>
    <name evidence="9" type="primary">btr_1</name>
    <name evidence="9" type="ORF">ERS852471_00924</name>
</gene>
<evidence type="ECO:0000256" key="2">
    <source>
        <dbReference type="ARBA" id="ARBA00023015"/>
    </source>
</evidence>
<dbReference type="Gene3D" id="3.40.50.2300">
    <property type="match status" value="1"/>
</dbReference>
<dbReference type="Proteomes" id="UP000095594">
    <property type="component" value="Unassembled WGS sequence"/>
</dbReference>
<comment type="function">
    <text evidence="5">May play the central regulatory role in sporulation. It may be an element of the effector pathway responsible for the activation of sporulation genes in response to nutritional stress. Spo0A may act in concert with spo0H (a sigma factor) to control the expression of some genes that are critical to the sporulation process.</text>
</comment>
<feature type="modified residue" description="4-aspartylphosphate" evidence="6">
    <location>
        <position position="54"/>
    </location>
</feature>
<organism evidence="9 10">
    <name type="scientific">Clostridium disporicum</name>
    <dbReference type="NCBI Taxonomy" id="84024"/>
    <lineage>
        <taxon>Bacteria</taxon>
        <taxon>Bacillati</taxon>
        <taxon>Bacillota</taxon>
        <taxon>Clostridia</taxon>
        <taxon>Eubacteriales</taxon>
        <taxon>Clostridiaceae</taxon>
        <taxon>Clostridium</taxon>
    </lineage>
</organism>
<feature type="domain" description="Response regulatory" evidence="8">
    <location>
        <begin position="2"/>
        <end position="120"/>
    </location>
</feature>
<dbReference type="SUPFAM" id="SSF52172">
    <property type="entry name" value="CheY-like"/>
    <property type="match status" value="1"/>
</dbReference>
<dbReference type="PANTHER" id="PTHR43280">
    <property type="entry name" value="ARAC-FAMILY TRANSCRIPTIONAL REGULATOR"/>
    <property type="match status" value="1"/>
</dbReference>
<evidence type="ECO:0000256" key="5">
    <source>
        <dbReference type="ARBA" id="ARBA00024867"/>
    </source>
</evidence>
<evidence type="ECO:0000259" key="8">
    <source>
        <dbReference type="PROSITE" id="PS50110"/>
    </source>
</evidence>
<keyword evidence="3" id="KW-0238">DNA-binding</keyword>
<dbReference type="PROSITE" id="PS50110">
    <property type="entry name" value="RESPONSE_REGULATORY"/>
    <property type="match status" value="1"/>
</dbReference>
<dbReference type="CDD" id="cd17536">
    <property type="entry name" value="REC_YesN-like"/>
    <property type="match status" value="1"/>
</dbReference>
<dbReference type="PANTHER" id="PTHR43280:SF35">
    <property type="entry name" value="RESPONSE REGULATOR"/>
    <property type="match status" value="1"/>
</dbReference>
<evidence type="ECO:0000259" key="7">
    <source>
        <dbReference type="PROSITE" id="PS01124"/>
    </source>
</evidence>
<dbReference type="PROSITE" id="PS00041">
    <property type="entry name" value="HTH_ARAC_FAMILY_1"/>
    <property type="match status" value="1"/>
</dbReference>
<keyword evidence="2" id="KW-0805">Transcription regulation</keyword>
<accession>A0A174C8J0</accession>
<sequence length="413" mass="48406">MKIVVVDDDKIIRLGLTKIIKRLFEQHEVISDFNNGAVALEYLRDNKVDLVITDIKMPIMTGSELIEKSAKELDNPPVFVVLSGYDEFTYVRDTMKSGAFNYLLKPIKQEELKKVIEEVEVKIKENKKQDKLLSKSIEVLKKDFFKHILFSNVETNYKTDRSLLENIQLNENYKYKMTIVQRDGNNDKTIISNFIRDILELNKDVEYLSFYFEDNVYIVFYLECSEVNLINKLTEDIISKADSLVENDKNVFIIEYTDKVWQLREQSRLFRKLKNNISSESKAKKYILSLSEEMNNNIYDENEKTNVTAIKLAKQYIIKNFNKNITLKEVADEVFLSQNYLSELFKKEMGEGFYDFLSRYRIQVAKDLLLTTNLRVYEIAENVGYNDSITFGRAFKKITGATPNSFRNNRVSE</sequence>
<evidence type="ECO:0000313" key="9">
    <source>
        <dbReference type="EMBL" id="CUO08569.1"/>
    </source>
</evidence>
<dbReference type="InterPro" id="IPR020449">
    <property type="entry name" value="Tscrpt_reg_AraC-type_HTH"/>
</dbReference>
<dbReference type="Gene3D" id="1.10.10.60">
    <property type="entry name" value="Homeodomain-like"/>
    <property type="match status" value="2"/>
</dbReference>
<dbReference type="Pfam" id="PF12833">
    <property type="entry name" value="HTH_18"/>
    <property type="match status" value="1"/>
</dbReference>
<dbReference type="RefSeq" id="WP_055264411.1">
    <property type="nucleotide sequence ID" value="NZ_CABIXQ010000005.1"/>
</dbReference>
<keyword evidence="4" id="KW-0804">Transcription</keyword>
<feature type="domain" description="HTH araC/xylS-type" evidence="7">
    <location>
        <begin position="311"/>
        <end position="409"/>
    </location>
</feature>
<name>A0A174C8J0_9CLOT</name>
<dbReference type="InterPro" id="IPR009057">
    <property type="entry name" value="Homeodomain-like_sf"/>
</dbReference>
<dbReference type="OrthoDB" id="9794370at2"/>
<evidence type="ECO:0000313" key="10">
    <source>
        <dbReference type="Proteomes" id="UP000095594"/>
    </source>
</evidence>
<dbReference type="PROSITE" id="PS01124">
    <property type="entry name" value="HTH_ARAC_FAMILY_2"/>
    <property type="match status" value="1"/>
</dbReference>
<dbReference type="InterPro" id="IPR018062">
    <property type="entry name" value="HTH_AraC-typ_CS"/>
</dbReference>
<keyword evidence="6" id="KW-0597">Phosphoprotein</keyword>
<dbReference type="InterPro" id="IPR001789">
    <property type="entry name" value="Sig_transdc_resp-reg_receiver"/>
</dbReference>
<dbReference type="GO" id="GO:0003700">
    <property type="term" value="F:DNA-binding transcription factor activity"/>
    <property type="evidence" value="ECO:0007669"/>
    <property type="project" value="InterPro"/>
</dbReference>
<dbReference type="AlphaFoldDB" id="A0A174C8J0"/>
<dbReference type="Pfam" id="PF00072">
    <property type="entry name" value="Response_reg"/>
    <property type="match status" value="1"/>
</dbReference>
<dbReference type="PRINTS" id="PR00032">
    <property type="entry name" value="HTHARAC"/>
</dbReference>
<dbReference type="EMBL" id="CYZX01000005">
    <property type="protein sequence ID" value="CUO08569.1"/>
    <property type="molecule type" value="Genomic_DNA"/>
</dbReference>
<reference evidence="9 10" key="1">
    <citation type="submission" date="2015-09" db="EMBL/GenBank/DDBJ databases">
        <authorList>
            <consortium name="Pathogen Informatics"/>
        </authorList>
    </citation>
    <scope>NUCLEOTIDE SEQUENCE [LARGE SCALE GENOMIC DNA]</scope>
    <source>
        <strain evidence="9 10">2789STDY5834856</strain>
    </source>
</reference>
<proteinExistence type="predicted"/>
<dbReference type="GO" id="GO:0000160">
    <property type="term" value="P:phosphorelay signal transduction system"/>
    <property type="evidence" value="ECO:0007669"/>
    <property type="project" value="InterPro"/>
</dbReference>
<evidence type="ECO:0000256" key="6">
    <source>
        <dbReference type="PROSITE-ProRule" id="PRU00169"/>
    </source>
</evidence>
<dbReference type="GO" id="GO:0043565">
    <property type="term" value="F:sequence-specific DNA binding"/>
    <property type="evidence" value="ECO:0007669"/>
    <property type="project" value="InterPro"/>
</dbReference>
<dbReference type="InterPro" id="IPR018060">
    <property type="entry name" value="HTH_AraC"/>
</dbReference>
<evidence type="ECO:0000256" key="3">
    <source>
        <dbReference type="ARBA" id="ARBA00023125"/>
    </source>
</evidence>
<dbReference type="SMART" id="SM00448">
    <property type="entry name" value="REC"/>
    <property type="match status" value="1"/>
</dbReference>
<dbReference type="SMART" id="SM00342">
    <property type="entry name" value="HTH_ARAC"/>
    <property type="match status" value="1"/>
</dbReference>
<evidence type="ECO:0000256" key="1">
    <source>
        <dbReference type="ARBA" id="ARBA00018672"/>
    </source>
</evidence>
<dbReference type="SUPFAM" id="SSF46689">
    <property type="entry name" value="Homeodomain-like"/>
    <property type="match status" value="2"/>
</dbReference>
<dbReference type="InterPro" id="IPR011006">
    <property type="entry name" value="CheY-like_superfamily"/>
</dbReference>
<protein>
    <recommendedName>
        <fullName evidence="1">Stage 0 sporulation protein A homolog</fullName>
    </recommendedName>
</protein>
<evidence type="ECO:0000256" key="4">
    <source>
        <dbReference type="ARBA" id="ARBA00023163"/>
    </source>
</evidence>